<dbReference type="Proteomes" id="UP001445076">
    <property type="component" value="Unassembled WGS sequence"/>
</dbReference>
<evidence type="ECO:0000256" key="2">
    <source>
        <dbReference type="ARBA" id="ARBA00022980"/>
    </source>
</evidence>
<evidence type="ECO:0000256" key="6">
    <source>
        <dbReference type="ARBA" id="ARBA00046388"/>
    </source>
</evidence>
<reference evidence="8 9" key="1">
    <citation type="journal article" date="2024" name="BMC Genomics">
        <title>Genome assembly of redclaw crayfish (Cherax quadricarinatus) provides insights into its immune adaptation and hypoxia tolerance.</title>
        <authorList>
            <person name="Liu Z."/>
            <person name="Zheng J."/>
            <person name="Li H."/>
            <person name="Fang K."/>
            <person name="Wang S."/>
            <person name="He J."/>
            <person name="Zhou D."/>
            <person name="Weng S."/>
            <person name="Chi M."/>
            <person name="Gu Z."/>
            <person name="He J."/>
            <person name="Li F."/>
            <person name="Wang M."/>
        </authorList>
    </citation>
    <scope>NUCLEOTIDE SEQUENCE [LARGE SCALE GENOMIC DNA]</scope>
    <source>
        <strain evidence="8">ZL_2023a</strain>
    </source>
</reference>
<protein>
    <recommendedName>
        <fullName evidence="4">Large ribosomal subunit protein eL6</fullName>
    </recommendedName>
    <alternativeName>
        <fullName evidence="5">60S ribosomal protein L6</fullName>
    </alternativeName>
</protein>
<evidence type="ECO:0000256" key="4">
    <source>
        <dbReference type="ARBA" id="ARBA00035233"/>
    </source>
</evidence>
<dbReference type="Gene3D" id="2.30.30.30">
    <property type="match status" value="1"/>
</dbReference>
<evidence type="ECO:0000313" key="9">
    <source>
        <dbReference type="Proteomes" id="UP001445076"/>
    </source>
</evidence>
<comment type="caution">
    <text evidence="8">The sequence shown here is derived from an EMBL/GenBank/DDBJ whole genome shotgun (WGS) entry which is preliminary data.</text>
</comment>
<organism evidence="8 9">
    <name type="scientific">Cherax quadricarinatus</name>
    <name type="common">Australian red claw crayfish</name>
    <dbReference type="NCBI Taxonomy" id="27406"/>
    <lineage>
        <taxon>Eukaryota</taxon>
        <taxon>Metazoa</taxon>
        <taxon>Ecdysozoa</taxon>
        <taxon>Arthropoda</taxon>
        <taxon>Crustacea</taxon>
        <taxon>Multicrustacea</taxon>
        <taxon>Malacostraca</taxon>
        <taxon>Eumalacostraca</taxon>
        <taxon>Eucarida</taxon>
        <taxon>Decapoda</taxon>
        <taxon>Pleocyemata</taxon>
        <taxon>Astacidea</taxon>
        <taxon>Parastacoidea</taxon>
        <taxon>Parastacidae</taxon>
        <taxon>Cherax</taxon>
    </lineage>
</organism>
<dbReference type="GO" id="GO:0003723">
    <property type="term" value="F:RNA binding"/>
    <property type="evidence" value="ECO:0007669"/>
    <property type="project" value="TreeGrafter"/>
</dbReference>
<dbReference type="InterPro" id="IPR000915">
    <property type="entry name" value="60S_ribosomal_eL6"/>
</dbReference>
<dbReference type="InterPro" id="IPR014722">
    <property type="entry name" value="Rib_uL2_dom2"/>
</dbReference>
<evidence type="ECO:0000313" key="8">
    <source>
        <dbReference type="EMBL" id="KAK8724819.1"/>
    </source>
</evidence>
<dbReference type="InterPro" id="IPR008991">
    <property type="entry name" value="Translation_prot_SH3-like_sf"/>
</dbReference>
<sequence length="268" mass="30552">GVSLKLLSCGVWIMVEEKSKEAAKPGTVRDGKPKKKKGVEVKVKKTPKPKTIKPGTVRYGKRKKVGEKQKIFIEKPIGGEKNGGTRMVRVKKLPAYYATQLNPKRRTKHTKNRFRPLRSSITPGTVCILVAGPHRGKRVVFLKQLARGLCLITGPFKINACPLRRVNQIYLIATATKIDISGCDIPKHINDEYFRRVKVKRAKKEEGDIFEQKKEKYVPSEQRKKDQAVVDKLIVSAIKKREDKKMLFGYLGSVFTLRNKMYPHRLSF</sequence>
<comment type="subunit">
    <text evidence="6">Component of the large ribosomal subunit. May bind IPO9 with low affinity.</text>
</comment>
<keyword evidence="9" id="KW-1185">Reference proteome</keyword>
<feature type="non-terminal residue" evidence="8">
    <location>
        <position position="1"/>
    </location>
</feature>
<dbReference type="AlphaFoldDB" id="A0AAW0W682"/>
<dbReference type="GO" id="GO:0000027">
    <property type="term" value="P:ribosomal large subunit assembly"/>
    <property type="evidence" value="ECO:0007669"/>
    <property type="project" value="TreeGrafter"/>
</dbReference>
<dbReference type="GO" id="GO:0003735">
    <property type="term" value="F:structural constituent of ribosome"/>
    <property type="evidence" value="ECO:0007669"/>
    <property type="project" value="InterPro"/>
</dbReference>
<dbReference type="GO" id="GO:0002181">
    <property type="term" value="P:cytoplasmic translation"/>
    <property type="evidence" value="ECO:0007669"/>
    <property type="project" value="TreeGrafter"/>
</dbReference>
<comment type="similarity">
    <text evidence="1">Belongs to the eukaryotic ribosomal protein eL6 family.</text>
</comment>
<dbReference type="InterPro" id="IPR041997">
    <property type="entry name" value="Ribosomal_eL6_KOW"/>
</dbReference>
<dbReference type="EMBL" id="JARKIK010000084">
    <property type="protein sequence ID" value="KAK8724819.1"/>
    <property type="molecule type" value="Genomic_DNA"/>
</dbReference>
<name>A0AAW0W682_CHEQU</name>
<accession>A0AAW0W682</accession>
<evidence type="ECO:0000256" key="1">
    <source>
        <dbReference type="ARBA" id="ARBA00010592"/>
    </source>
</evidence>
<evidence type="ECO:0000256" key="7">
    <source>
        <dbReference type="SAM" id="MobiDB-lite"/>
    </source>
</evidence>
<keyword evidence="2" id="KW-0689">Ribosomal protein</keyword>
<feature type="compositionally biased region" description="Basic and acidic residues" evidence="7">
    <location>
        <begin position="21"/>
        <end position="31"/>
    </location>
</feature>
<dbReference type="GO" id="GO:0022625">
    <property type="term" value="C:cytosolic large ribosomal subunit"/>
    <property type="evidence" value="ECO:0007669"/>
    <property type="project" value="TreeGrafter"/>
</dbReference>
<keyword evidence="3" id="KW-0687">Ribonucleoprotein</keyword>
<proteinExistence type="inferred from homology"/>
<dbReference type="PANTHER" id="PTHR10715">
    <property type="entry name" value="60S RIBOSOMAL PROTEIN L6"/>
    <property type="match status" value="1"/>
</dbReference>
<gene>
    <name evidence="8" type="ORF">OTU49_010932</name>
</gene>
<dbReference type="CDD" id="cd13156">
    <property type="entry name" value="KOW_RPL6"/>
    <property type="match status" value="1"/>
</dbReference>
<evidence type="ECO:0000256" key="3">
    <source>
        <dbReference type="ARBA" id="ARBA00023274"/>
    </source>
</evidence>
<feature type="region of interest" description="Disordered" evidence="7">
    <location>
        <begin position="21"/>
        <end position="50"/>
    </location>
</feature>
<dbReference type="SUPFAM" id="SSF50104">
    <property type="entry name" value="Translation proteins SH3-like domain"/>
    <property type="match status" value="1"/>
</dbReference>
<dbReference type="Pfam" id="PF01159">
    <property type="entry name" value="Ribosomal_L6e"/>
    <property type="match status" value="1"/>
</dbReference>
<dbReference type="PANTHER" id="PTHR10715:SF0">
    <property type="entry name" value="LARGE RIBOSOMAL SUBUNIT PROTEIN EL6"/>
    <property type="match status" value="1"/>
</dbReference>
<evidence type="ECO:0000256" key="5">
    <source>
        <dbReference type="ARBA" id="ARBA00035351"/>
    </source>
</evidence>
<dbReference type="FunFam" id="2.30.30.30:FF:000014">
    <property type="entry name" value="60S ribosomal protein L6"/>
    <property type="match status" value="1"/>
</dbReference>